<dbReference type="InterPro" id="IPR007120">
    <property type="entry name" value="DNA-dir_RNAP_su2_dom"/>
</dbReference>
<dbReference type="GO" id="GO:0005634">
    <property type="term" value="C:nucleus"/>
    <property type="evidence" value="ECO:0007669"/>
    <property type="project" value="UniProtKB-SubCell"/>
</dbReference>
<dbReference type="Gene3D" id="2.40.50.150">
    <property type="match status" value="1"/>
</dbReference>
<dbReference type="InterPro" id="IPR037033">
    <property type="entry name" value="DNA-dir_RNAP_su2_hyb_sf"/>
</dbReference>
<evidence type="ECO:0000256" key="8">
    <source>
        <dbReference type="ARBA" id="ARBA00022771"/>
    </source>
</evidence>
<dbReference type="InterPro" id="IPR015712">
    <property type="entry name" value="DNA-dir_RNA_pol_su2"/>
</dbReference>
<keyword evidence="9" id="KW-0862">Zinc</keyword>
<keyword evidence="10" id="KW-0804">Transcription</keyword>
<comment type="similarity">
    <text evidence="2">Belongs to the RNA polymerase beta chain family.</text>
</comment>
<dbReference type="InterPro" id="IPR007121">
    <property type="entry name" value="RNA_pol_bsu_CS"/>
</dbReference>
<dbReference type="Gene3D" id="2.40.270.10">
    <property type="entry name" value="DNA-directed RNA polymerase, subunit 2, domain 6"/>
    <property type="match status" value="1"/>
</dbReference>
<proteinExistence type="inferred from homology"/>
<evidence type="ECO:0000256" key="2">
    <source>
        <dbReference type="ARBA" id="ARBA00006835"/>
    </source>
</evidence>
<evidence type="ECO:0000259" key="12">
    <source>
        <dbReference type="Pfam" id="PF00562"/>
    </source>
</evidence>
<keyword evidence="6" id="KW-0548">Nucleotidyltransferase</keyword>
<dbReference type="GO" id="GO:0006351">
    <property type="term" value="P:DNA-templated transcription"/>
    <property type="evidence" value="ECO:0007669"/>
    <property type="project" value="InterPro"/>
</dbReference>
<dbReference type="PANTHER" id="PTHR20856">
    <property type="entry name" value="DNA-DIRECTED RNA POLYMERASE I SUBUNIT 2"/>
    <property type="match status" value="1"/>
</dbReference>
<dbReference type="EC" id="2.7.7.6" evidence="3"/>
<keyword evidence="11" id="KW-0539">Nucleus</keyword>
<dbReference type="AlphaFoldDB" id="A0A6G3MG51"/>
<sequence length="367" mass="41291">MVDLAEHAGKAKDRVLLFGCKNTDSCFYENFLDIDGLPPIGRLITPGQPFYSYYDVQTGEYTVKNFKIAESGYTDDIAILNSDSIGINKVNIRIRIPRNPIVGDKFSSRHGQKGILSILWPAEDMPFTENGIIPDIIFNPHGFPSRMTIGMMIENMASKVGAVNGKYFDCSPFKNENNSLVDYFGEKLSEVGYNYYGSERMYSGTNGEELEVNIFTGIVYYQRLRHMVSDKFQVRNTGPVDALTHQPIGGRNRGGGVRFGEMERDALISHGCSFLLQDRLLDCSDKSLAFVCEKCGDILATKLDPARSFNPLINFRPPSVSENKNSRQFVCLLCKSSAHIKPIFIPYVFRYLLVELASMNIQIKLNF</sequence>
<dbReference type="GO" id="GO:0003899">
    <property type="term" value="F:DNA-directed RNA polymerase activity"/>
    <property type="evidence" value="ECO:0007669"/>
    <property type="project" value="UniProtKB-EC"/>
</dbReference>
<evidence type="ECO:0000256" key="3">
    <source>
        <dbReference type="ARBA" id="ARBA00012418"/>
    </source>
</evidence>
<dbReference type="EMBL" id="GHBP01002088">
    <property type="protein sequence ID" value="NDJ92990.1"/>
    <property type="molecule type" value="Transcribed_RNA"/>
</dbReference>
<dbReference type="Pfam" id="PF04560">
    <property type="entry name" value="RNA_pol_Rpb2_7"/>
    <property type="match status" value="1"/>
</dbReference>
<comment type="subcellular location">
    <subcellularLocation>
        <location evidence="1">Nucleus</location>
    </subcellularLocation>
</comment>
<feature type="domain" description="DNA-directed RNA polymerase subunit 2 hybrid-binding" evidence="12">
    <location>
        <begin position="30"/>
        <end position="253"/>
    </location>
</feature>
<evidence type="ECO:0000256" key="5">
    <source>
        <dbReference type="ARBA" id="ARBA00022679"/>
    </source>
</evidence>
<dbReference type="InterPro" id="IPR007641">
    <property type="entry name" value="RNA_pol_Rpb2_7"/>
</dbReference>
<dbReference type="InterPro" id="IPR014724">
    <property type="entry name" value="RNA_pol_RPB2_OB-fold"/>
</dbReference>
<dbReference type="SUPFAM" id="SSF64484">
    <property type="entry name" value="beta and beta-prime subunits of DNA dependent RNA-polymerase"/>
    <property type="match status" value="1"/>
</dbReference>
<dbReference type="GO" id="GO:0000428">
    <property type="term" value="C:DNA-directed RNA polymerase complex"/>
    <property type="evidence" value="ECO:0007669"/>
    <property type="project" value="UniProtKB-KW"/>
</dbReference>
<evidence type="ECO:0000259" key="13">
    <source>
        <dbReference type="Pfam" id="PF04560"/>
    </source>
</evidence>
<keyword evidence="5" id="KW-0808">Transferase</keyword>
<name>A0A6G3MG51_HENSL</name>
<dbReference type="GO" id="GO:0008270">
    <property type="term" value="F:zinc ion binding"/>
    <property type="evidence" value="ECO:0007669"/>
    <property type="project" value="UniProtKB-KW"/>
</dbReference>
<dbReference type="Gene3D" id="3.90.1800.10">
    <property type="entry name" value="RNA polymerase alpha subunit dimerisation domain"/>
    <property type="match status" value="1"/>
</dbReference>
<organism evidence="14">
    <name type="scientific">Henneguya salminicola</name>
    <name type="common">Myxosporean</name>
    <dbReference type="NCBI Taxonomy" id="69463"/>
    <lineage>
        <taxon>Eukaryota</taxon>
        <taxon>Metazoa</taxon>
        <taxon>Cnidaria</taxon>
        <taxon>Myxozoa</taxon>
        <taxon>Myxosporea</taxon>
        <taxon>Bivalvulida</taxon>
        <taxon>Platysporina</taxon>
        <taxon>Myxobolidae</taxon>
        <taxon>Henneguya</taxon>
    </lineage>
</organism>
<accession>A0A6G3MG51</accession>
<dbReference type="GO" id="GO:0032549">
    <property type="term" value="F:ribonucleoside binding"/>
    <property type="evidence" value="ECO:0007669"/>
    <property type="project" value="InterPro"/>
</dbReference>
<protein>
    <recommendedName>
        <fullName evidence="3">DNA-directed RNA polymerase</fullName>
        <ecNumber evidence="3">2.7.7.6</ecNumber>
    </recommendedName>
</protein>
<evidence type="ECO:0000256" key="7">
    <source>
        <dbReference type="ARBA" id="ARBA00022723"/>
    </source>
</evidence>
<evidence type="ECO:0000256" key="4">
    <source>
        <dbReference type="ARBA" id="ARBA00022478"/>
    </source>
</evidence>
<dbReference type="PROSITE" id="PS01166">
    <property type="entry name" value="RNA_POL_BETA"/>
    <property type="match status" value="1"/>
</dbReference>
<dbReference type="FunFam" id="3.90.1800.10:FF:000004">
    <property type="entry name" value="DNA-directed RNA polymerase subunit beta"/>
    <property type="match status" value="1"/>
</dbReference>
<keyword evidence="7" id="KW-0479">Metal-binding</keyword>
<evidence type="ECO:0000313" key="14">
    <source>
        <dbReference type="EMBL" id="NDJ92990.1"/>
    </source>
</evidence>
<evidence type="ECO:0000256" key="1">
    <source>
        <dbReference type="ARBA" id="ARBA00004123"/>
    </source>
</evidence>
<evidence type="ECO:0000256" key="6">
    <source>
        <dbReference type="ARBA" id="ARBA00022695"/>
    </source>
</evidence>
<evidence type="ECO:0000256" key="9">
    <source>
        <dbReference type="ARBA" id="ARBA00022833"/>
    </source>
</evidence>
<reference evidence="14" key="1">
    <citation type="submission" date="2018-11" db="EMBL/GenBank/DDBJ databases">
        <title>Henneguya salminicola genome and transcriptome.</title>
        <authorList>
            <person name="Yahalomi D."/>
            <person name="Atkinson S.D."/>
            <person name="Neuhof M."/>
            <person name="Chang E.S."/>
            <person name="Philippe H."/>
            <person name="Cartwright P."/>
            <person name="Bartholomew J.L."/>
            <person name="Huchon D."/>
        </authorList>
    </citation>
    <scope>NUCLEOTIDE SEQUENCE</scope>
    <source>
        <strain evidence="14">Hz1</strain>
        <tissue evidence="14">Whole</tissue>
    </source>
</reference>
<evidence type="ECO:0000256" key="10">
    <source>
        <dbReference type="ARBA" id="ARBA00023163"/>
    </source>
</evidence>
<feature type="domain" description="RNA polymerase Rpb2" evidence="13">
    <location>
        <begin position="255"/>
        <end position="365"/>
    </location>
</feature>
<keyword evidence="4 14" id="KW-0240">DNA-directed RNA polymerase</keyword>
<dbReference type="GO" id="GO:0003677">
    <property type="term" value="F:DNA binding"/>
    <property type="evidence" value="ECO:0007669"/>
    <property type="project" value="InterPro"/>
</dbReference>
<dbReference type="FunFam" id="2.40.270.10:FF:000011">
    <property type="entry name" value="DNA-directed RNA polymerase subunit beta"/>
    <property type="match status" value="1"/>
</dbReference>
<keyword evidence="8" id="KW-0863">Zinc-finger</keyword>
<dbReference type="Pfam" id="PF00562">
    <property type="entry name" value="RNA_pol_Rpb2_6"/>
    <property type="match status" value="1"/>
</dbReference>
<evidence type="ECO:0000256" key="11">
    <source>
        <dbReference type="ARBA" id="ARBA00023242"/>
    </source>
</evidence>